<dbReference type="PANTHER" id="PTHR33619:SF3">
    <property type="entry name" value="POLYSACCHARIDE EXPORT PROTEIN GFCE-RELATED"/>
    <property type="match status" value="1"/>
</dbReference>
<feature type="domain" description="Soluble ligand binding" evidence="2">
    <location>
        <begin position="164"/>
        <end position="199"/>
    </location>
</feature>
<evidence type="ECO:0000259" key="2">
    <source>
        <dbReference type="Pfam" id="PF10531"/>
    </source>
</evidence>
<keyword evidence="4" id="KW-1185">Reference proteome</keyword>
<name>A0A6B8M2G0_9HYPH</name>
<dbReference type="EMBL" id="CP044331">
    <property type="protein sequence ID" value="QGM99047.1"/>
    <property type="molecule type" value="Genomic_DNA"/>
</dbReference>
<protein>
    <recommendedName>
        <fullName evidence="2">Soluble ligand binding domain-containing protein</fullName>
    </recommendedName>
</protein>
<dbReference type="KEGG" id="mpar:F7D14_17195"/>
<dbReference type="Pfam" id="PF10531">
    <property type="entry name" value="SLBB"/>
    <property type="match status" value="1"/>
</dbReference>
<dbReference type="PANTHER" id="PTHR33619">
    <property type="entry name" value="POLYSACCHARIDE EXPORT PROTEIN GFCE-RELATED"/>
    <property type="match status" value="1"/>
</dbReference>
<evidence type="ECO:0000313" key="4">
    <source>
        <dbReference type="Proteomes" id="UP000422569"/>
    </source>
</evidence>
<dbReference type="AlphaFoldDB" id="A0A6B8M2G0"/>
<feature type="coiled-coil region" evidence="1">
    <location>
        <begin position="335"/>
        <end position="391"/>
    </location>
</feature>
<dbReference type="GO" id="GO:0015159">
    <property type="term" value="F:polysaccharide transmembrane transporter activity"/>
    <property type="evidence" value="ECO:0007669"/>
    <property type="project" value="InterPro"/>
</dbReference>
<dbReference type="Gene3D" id="3.10.560.10">
    <property type="entry name" value="Outer membrane lipoprotein wza domain like"/>
    <property type="match status" value="2"/>
</dbReference>
<gene>
    <name evidence="3" type="ORF">F7D14_17195</name>
</gene>
<dbReference type="Gene3D" id="3.30.1950.10">
    <property type="entry name" value="wza like domain"/>
    <property type="match status" value="1"/>
</dbReference>
<evidence type="ECO:0000256" key="1">
    <source>
        <dbReference type="SAM" id="Coils"/>
    </source>
</evidence>
<dbReference type="InterPro" id="IPR049712">
    <property type="entry name" value="Poly_export"/>
</dbReference>
<dbReference type="InterPro" id="IPR019554">
    <property type="entry name" value="Soluble_ligand-bd"/>
</dbReference>
<keyword evidence="1" id="KW-0175">Coiled coil</keyword>
<dbReference type="Proteomes" id="UP000422569">
    <property type="component" value="Chromosome"/>
</dbReference>
<organism evidence="3 4">
    <name type="scientific">Methylocystis parvus</name>
    <dbReference type="NCBI Taxonomy" id="134"/>
    <lineage>
        <taxon>Bacteria</taxon>
        <taxon>Pseudomonadati</taxon>
        <taxon>Pseudomonadota</taxon>
        <taxon>Alphaproteobacteria</taxon>
        <taxon>Hyphomicrobiales</taxon>
        <taxon>Methylocystaceae</taxon>
        <taxon>Methylocystis</taxon>
    </lineage>
</organism>
<dbReference type="RefSeq" id="WP_016921477.1">
    <property type="nucleotide sequence ID" value="NZ_CP044331.1"/>
</dbReference>
<sequence length="454" mass="49332">MWNRNAIDPRGFGGRPHKKNSASLTLAIAAGLLLSGKFVAADQLLSAIDPAVQGARQAPAQGLAETRFRPGDKLKIAIYEQIENEEDKWGTKNKAPLKNFALRTEMSGDYVVQADGSVTIPMLGPFVFVSRGASDLSADCAAAFQKSLGRPAVVNIALVERMPISVVGPVRQPGVYAFAQGMTVLHAIARAGGFEEGPKDSWSRIEVSRERGKAEISNENLKKVLAEASVLHAERDHTRPASEKLVAMVGAEEAQKLIAAAAERRRTKTRADDERRNALNASIDGALKTIELARARISPLEQTLALKRERMASLKKLLDHGTVTRPIFIQAQAEASEIEDKKLSTQNVIVEAEQRLTLLRSELKRLETDLAADLEQQITRLDREASEASLGLNASAGVLSALKSTNALQRLERSTLAYTVVRPKEGGPEVLSADEYFQLQPGDLVRIDLNVAGR</sequence>
<proteinExistence type="predicted"/>
<evidence type="ECO:0000313" key="3">
    <source>
        <dbReference type="EMBL" id="QGM99047.1"/>
    </source>
</evidence>
<accession>A0A6B8M2G0</accession>
<reference evidence="3 4" key="1">
    <citation type="submission" date="2019-09" db="EMBL/GenBank/DDBJ databases">
        <title>Isolation and complete genome sequencing of Methylocystis species.</title>
        <authorList>
            <person name="Rumah B.L."/>
            <person name="Stead C.E."/>
            <person name="Stevens B.C."/>
            <person name="Minton N.P."/>
            <person name="Grosse-Honebrink A."/>
            <person name="Zhang Y."/>
        </authorList>
    </citation>
    <scope>NUCLEOTIDE SEQUENCE [LARGE SCALE GENOMIC DNA]</scope>
    <source>
        <strain evidence="3 4">BRCS2</strain>
    </source>
</reference>